<evidence type="ECO:0000313" key="5">
    <source>
        <dbReference type="EMBL" id="CAD7620252.1"/>
    </source>
</evidence>
<feature type="region of interest" description="Disordered" evidence="2">
    <location>
        <begin position="2152"/>
        <end position="2190"/>
    </location>
</feature>
<feature type="compositionally biased region" description="Low complexity" evidence="2">
    <location>
        <begin position="2167"/>
        <end position="2186"/>
    </location>
</feature>
<accession>A0A7R9PTM4</accession>
<feature type="compositionally biased region" description="Polar residues" evidence="2">
    <location>
        <begin position="2407"/>
        <end position="2417"/>
    </location>
</feature>
<feature type="region of interest" description="Disordered" evidence="2">
    <location>
        <begin position="2300"/>
        <end position="2323"/>
    </location>
</feature>
<keyword evidence="3" id="KW-0812">Transmembrane</keyword>
<keyword evidence="6" id="KW-1185">Reference proteome</keyword>
<dbReference type="SUPFAM" id="SSF63825">
    <property type="entry name" value="YWTD domain"/>
    <property type="match status" value="3"/>
</dbReference>
<protein>
    <recommendedName>
        <fullName evidence="4">Fibronectin type-III domain-containing protein</fullName>
    </recommendedName>
</protein>
<dbReference type="InterPro" id="IPR000033">
    <property type="entry name" value="LDLR_classB_rpt"/>
</dbReference>
<dbReference type="InterPro" id="IPR003961">
    <property type="entry name" value="FN3_dom"/>
</dbReference>
<evidence type="ECO:0000313" key="6">
    <source>
        <dbReference type="Proteomes" id="UP000759131"/>
    </source>
</evidence>
<feature type="domain" description="Fibronectin type-III" evidence="4">
    <location>
        <begin position="189"/>
        <end position="286"/>
    </location>
</feature>
<dbReference type="InterPro" id="IPR011042">
    <property type="entry name" value="6-blade_b-propeller_TolB-like"/>
</dbReference>
<feature type="region of interest" description="Disordered" evidence="2">
    <location>
        <begin position="2340"/>
        <end position="2360"/>
    </location>
</feature>
<feature type="domain" description="Fibronectin type-III" evidence="4">
    <location>
        <begin position="1724"/>
        <end position="1826"/>
    </location>
</feature>
<dbReference type="PANTHER" id="PTHR46513:SF13">
    <property type="entry name" value="EGF-LIKE DOMAIN-CONTAINING PROTEIN"/>
    <property type="match status" value="1"/>
</dbReference>
<dbReference type="Gene3D" id="2.60.40.10">
    <property type="entry name" value="Immunoglobulins"/>
    <property type="match status" value="8"/>
</dbReference>
<reference evidence="5" key="1">
    <citation type="submission" date="2020-11" db="EMBL/GenBank/DDBJ databases">
        <authorList>
            <person name="Tran Van P."/>
        </authorList>
    </citation>
    <scope>NUCLEOTIDE SEQUENCE</scope>
</reference>
<feature type="compositionally biased region" description="Low complexity" evidence="2">
    <location>
        <begin position="2310"/>
        <end position="2320"/>
    </location>
</feature>
<feature type="compositionally biased region" description="Polar residues" evidence="2">
    <location>
        <begin position="2247"/>
        <end position="2256"/>
    </location>
</feature>
<evidence type="ECO:0000256" key="2">
    <source>
        <dbReference type="SAM" id="MobiDB-lite"/>
    </source>
</evidence>
<dbReference type="CDD" id="cd00063">
    <property type="entry name" value="FN3"/>
    <property type="match status" value="8"/>
</dbReference>
<dbReference type="SMART" id="SM00135">
    <property type="entry name" value="LY"/>
    <property type="match status" value="10"/>
</dbReference>
<feature type="domain" description="Fibronectin type-III" evidence="4">
    <location>
        <begin position="1611"/>
        <end position="1723"/>
    </location>
</feature>
<feature type="domain" description="Fibronectin type-III" evidence="4">
    <location>
        <begin position="1933"/>
        <end position="2036"/>
    </location>
</feature>
<sequence>MCANLEENVFDIACNESCKLHQHPEYYENDGKRGNSRPRIQAPQPIMCIKKYKYIVNTNSEMEVRLCREGKRVGAPRILIYSSTEKAIVLTESVTSLMNGSFCFPFCFSAGNSDYTAVKKRTNPYRLQISTFQNHNFLLGCRRWPDAQPSCVQACDDSSNVNNWVLYCVLGCNHALGLYIDKIKAEVGTPSAPFLGADTLTNESLTIEWKSAPYPNITYLVQWRYEVLGGDWNYYMPDDVLNASRVEIKGLNAYTQYRFRVEWIVLPEYGMTLFSHQSVTIATLAYGVPSTPPTITSAVAVSATQMSVSWEAPRFPNGPIISYALLLSEYPNGTNVVKDMPNSPTSDTDIHLRHNKSLHYMFNSLKVNTTYNISILTRNNFGEGPKAQTNVTTHEIDIRNMYGNESSVPELFLATDREVLRRDPQFPIDGDVIYRLNDYSTSADISGLAVHVQHKYLFVSDTSGTIRRINLKDEHNKQIRTIVRDRTTKPSGLSVDWLADKLYMIEESKISRCTLDGDKLESVITGFKTRPADMKVDPYNGYLYWMSISDSNTASLYRIDLALIANDVIAYNYARLIYQEPSVTAFAVDFINYRIFMPISREASIFSITIDGNDRVNVRHNSQRNDLLESIDNLVVHDNLFYFTKGNEVYNEEYDRLNDKYHHSSTQIGANNLISLCVFNYSSQPYPVPLNPVKSVQSVFLDRSAKIVWEKPDLLGDKGQGAWQQWSYEVSIEETLSRITFLDRGLTSTYCEADELNPNTEYNIKVRAYSAAGNGSWSQTFQGKTLHSIQKDSRFPFALWSTREGVLKSNIVGDRVEHLVHRMNMNGTIVNDISWYRDVVFLNGENNIFIYNLTSHASLTTINNITGASSIAVDWIAPKLYWSSPAQRMISRSNLDGSHSEPLPIMTFAKEIAIDSRMGYIYWATGYSVEFSRLNGMDRIKYFETNLFAGKHIMGLTLNLDTNLIFWILRSYEGVVLYSANLANGENTEHITQTIRIVGHLPENHLRGPLSYYSDRMFWLEENQNHALISGENGENFAVLKGLGLNDINTLTVVDPSLQPIPKGFASLYDIQVIPNDLKEEDIKLTGVYDNFTIFWKKCENVNYDQVFYELVIEDSRQNNRQSMITHKTKYPYPLANQLAPYSKIKLAIRAFTYWASSKQTVIELYSPMSTPTKPSKPRIFINYERSTYDNSIEKIHAEFRWSPPELPNGVILGYTVNAWSIQSGQKNPEVESVKVYGQTHQIYLSDLKMNTSYYFQVQAFTEAGDGPPSDVIGALSSNEHPVPRLLVTKQDSIRMADIDSHEEKILTTKAIIPVSVTYISKENLMFWVEEDGILKKSYLDGTNITIIRQMHSPGSGLTVDWIGRHLYWSETDFTSPKSTIWSYDLNDPNAKPVLVTSKNNVVIGSIEVDPFSSTLIWTEMFNQNKGYLKMCDIKSRGIASTASVRPFFQQNKARSRRDIGSGGCNCTTHSFVSNALTIDRSNYGKSELLWYDLKYERIMASDMTGCRCRIVINNTYGFPPTSMAVDNDFIYWSNASLGNVYKMAKYVPKGNSKSHVLQLKALPNMLNVLHNANEPHLVMSEIANGVHGIKALSDHLQPYPHFECLVPMEYHETVRLQDNTANSLTISMQEVRRPLGCAKTTLASVKYTIYYGKVLSDGFYECGLSLRGCTIVDTFNDTITLTGLEPFTNYTIRVAVKNFYTSNNSNLPGPPVNFETAETKPSPPRNVAAKVETPHRIRVMWEPPEKPNGDPILYEMRWYSQKDQDWHKAVYTRKPETTRFGDKFYMEMNDNIKPGLTYFINIRAYSSDGLFYSESETTSVTTYKLPNELYLVDKSSRSLRVSWDSPQSETNVSEIGQHTIQYCRYGTDRWIGQEFNSTQPSTKYVFSVTKLTPNTEYAFRLLLTYRSTTVLFKWPETERYVFKTLGDAPEVPETPLIDKIPGVSQTVYKVWWTKINGNGAQNVYYNLWYKLVDKSADSLDVNNEWTQIYNGTENYWFITNLSTDKSVAFKLQAVSEFGSSNYSEESEPFEITNAEVLPEDDMITIAAAIMGAVLFVVVVLTLFCTIRKRQVQEQKKKALGDGSIHRNTLELVPWPELPGHPHHLNTLYTNSNFDLDNELMAMNKIQREQISETQFLGSGAFGENKVVKRGFDNPGYSEDERQAGHSSHSLKNSSNSSGQSCSSSSTLKPSYQNGHIKYEDLTHEDYGLTDADGYQIPISKSPLQVSVDKNQLLNTMNQIVVLNTNDNTRRPQPTAASRRKPLTDSMGSCSPPPTYSQVFKATEVALNCELNNYENNGSIGGPAAEMPTNSHNNNHSVSLSHDKTKNSLLVINDNKTESIHHNTNQSSHSSSLSSSPTSCMTSTSSSPIIAAALLKSQSSIIQLSQPSRHMTETKYCFNGKDRNHRNNQSLANSSVETSEEDYDTDFDAEGVVAANDLFCNAKCNTNNNNNNTVNARQCSQSRTATTTTNPLTGYTNPLINVKMNDQNQSKYALITRLDHQNAFPTNNNHSFNYDNNSSWC</sequence>
<evidence type="ECO:0000256" key="1">
    <source>
        <dbReference type="ARBA" id="ARBA00022536"/>
    </source>
</evidence>
<dbReference type="SUPFAM" id="SSF49265">
    <property type="entry name" value="Fibronectin type III"/>
    <property type="match status" value="5"/>
</dbReference>
<feature type="domain" description="Fibronectin type-III" evidence="4">
    <location>
        <begin position="292"/>
        <end position="397"/>
    </location>
</feature>
<dbReference type="SMART" id="SM00060">
    <property type="entry name" value="FN3"/>
    <property type="match status" value="8"/>
</dbReference>
<dbReference type="InterPro" id="IPR036116">
    <property type="entry name" value="FN3_sf"/>
</dbReference>
<dbReference type="PROSITE" id="PS50853">
    <property type="entry name" value="FN3"/>
    <property type="match status" value="8"/>
</dbReference>
<name>A0A7R9PTM4_9ACAR</name>
<proteinExistence type="predicted"/>
<dbReference type="EMBL" id="CAJPIZ010000179">
    <property type="protein sequence ID" value="CAG2100682.1"/>
    <property type="molecule type" value="Genomic_DNA"/>
</dbReference>
<dbReference type="Gene3D" id="2.120.10.30">
    <property type="entry name" value="TolB, C-terminal domain"/>
    <property type="match status" value="3"/>
</dbReference>
<dbReference type="InterPro" id="IPR013783">
    <property type="entry name" value="Ig-like_fold"/>
</dbReference>
<dbReference type="EMBL" id="OC854754">
    <property type="protein sequence ID" value="CAD7620252.1"/>
    <property type="molecule type" value="Genomic_DNA"/>
</dbReference>
<evidence type="ECO:0000259" key="4">
    <source>
        <dbReference type="PROSITE" id="PS50853"/>
    </source>
</evidence>
<dbReference type="InterPro" id="IPR050778">
    <property type="entry name" value="Cueball_EGF_LRP_Nidogen"/>
</dbReference>
<keyword evidence="3" id="KW-0472">Membrane</keyword>
<dbReference type="PANTHER" id="PTHR46513">
    <property type="entry name" value="VITELLOGENIN RECEPTOR-LIKE PROTEIN-RELATED-RELATED"/>
    <property type="match status" value="1"/>
</dbReference>
<feature type="transmembrane region" description="Helical" evidence="3">
    <location>
        <begin position="2043"/>
        <end position="2067"/>
    </location>
</feature>
<evidence type="ECO:0000256" key="3">
    <source>
        <dbReference type="SAM" id="Phobius"/>
    </source>
</evidence>
<gene>
    <name evidence="5" type="ORF">OSB1V03_LOCUS745</name>
</gene>
<dbReference type="Pfam" id="PF00041">
    <property type="entry name" value="fn3"/>
    <property type="match status" value="4"/>
</dbReference>
<feature type="region of interest" description="Disordered" evidence="2">
    <location>
        <begin position="2398"/>
        <end position="2420"/>
    </location>
</feature>
<feature type="domain" description="Fibronectin type-III" evidence="4">
    <location>
        <begin position="1827"/>
        <end position="1928"/>
    </location>
</feature>
<organism evidence="5">
    <name type="scientific">Medioppia subpectinata</name>
    <dbReference type="NCBI Taxonomy" id="1979941"/>
    <lineage>
        <taxon>Eukaryota</taxon>
        <taxon>Metazoa</taxon>
        <taxon>Ecdysozoa</taxon>
        <taxon>Arthropoda</taxon>
        <taxon>Chelicerata</taxon>
        <taxon>Arachnida</taxon>
        <taxon>Acari</taxon>
        <taxon>Acariformes</taxon>
        <taxon>Sarcoptiformes</taxon>
        <taxon>Oribatida</taxon>
        <taxon>Brachypylina</taxon>
        <taxon>Oppioidea</taxon>
        <taxon>Oppiidae</taxon>
        <taxon>Medioppia</taxon>
    </lineage>
</organism>
<dbReference type="Proteomes" id="UP000759131">
    <property type="component" value="Unassembled WGS sequence"/>
</dbReference>
<feature type="region of interest" description="Disordered" evidence="2">
    <location>
        <begin position="2247"/>
        <end position="2271"/>
    </location>
</feature>
<keyword evidence="1" id="KW-0245">EGF-like domain</keyword>
<feature type="compositionally biased region" description="Low complexity" evidence="2">
    <location>
        <begin position="2347"/>
        <end position="2360"/>
    </location>
</feature>
<keyword evidence="3" id="KW-1133">Transmembrane helix</keyword>
<feature type="domain" description="Fibronectin type-III" evidence="4">
    <location>
        <begin position="1174"/>
        <end position="1281"/>
    </location>
</feature>
<dbReference type="OrthoDB" id="65481at2759"/>
<feature type="domain" description="Fibronectin type-III" evidence="4">
    <location>
        <begin position="688"/>
        <end position="788"/>
    </location>
</feature>